<feature type="region of interest" description="Disordered" evidence="1">
    <location>
        <begin position="49"/>
        <end position="77"/>
    </location>
</feature>
<proteinExistence type="predicted"/>
<dbReference type="AlphaFoldDB" id="A0AAN6V901"/>
<accession>A0AAN6V901</accession>
<evidence type="ECO:0000313" key="3">
    <source>
        <dbReference type="Proteomes" id="UP001302676"/>
    </source>
</evidence>
<reference evidence="2" key="1">
    <citation type="journal article" date="2023" name="Mol. Phylogenet. Evol.">
        <title>Genome-scale phylogeny and comparative genomics of the fungal order Sordariales.</title>
        <authorList>
            <person name="Hensen N."/>
            <person name="Bonometti L."/>
            <person name="Westerberg I."/>
            <person name="Brannstrom I.O."/>
            <person name="Guillou S."/>
            <person name="Cros-Aarteil S."/>
            <person name="Calhoun S."/>
            <person name="Haridas S."/>
            <person name="Kuo A."/>
            <person name="Mondo S."/>
            <person name="Pangilinan J."/>
            <person name="Riley R."/>
            <person name="LaButti K."/>
            <person name="Andreopoulos B."/>
            <person name="Lipzen A."/>
            <person name="Chen C."/>
            <person name="Yan M."/>
            <person name="Daum C."/>
            <person name="Ng V."/>
            <person name="Clum A."/>
            <person name="Steindorff A."/>
            <person name="Ohm R.A."/>
            <person name="Martin F."/>
            <person name="Silar P."/>
            <person name="Natvig D.O."/>
            <person name="Lalanne C."/>
            <person name="Gautier V."/>
            <person name="Ament-Velasquez S.L."/>
            <person name="Kruys A."/>
            <person name="Hutchinson M.I."/>
            <person name="Powell A.J."/>
            <person name="Barry K."/>
            <person name="Miller A.N."/>
            <person name="Grigoriev I.V."/>
            <person name="Debuchy R."/>
            <person name="Gladieux P."/>
            <person name="Hiltunen Thoren M."/>
            <person name="Johannesson H."/>
        </authorList>
    </citation>
    <scope>NUCLEOTIDE SEQUENCE</scope>
    <source>
        <strain evidence="2">CBS 141.50</strain>
    </source>
</reference>
<comment type="caution">
    <text evidence="2">The sequence shown here is derived from an EMBL/GenBank/DDBJ whole genome shotgun (WGS) entry which is preliminary data.</text>
</comment>
<reference evidence="2" key="2">
    <citation type="submission" date="2023-05" db="EMBL/GenBank/DDBJ databases">
        <authorList>
            <consortium name="Lawrence Berkeley National Laboratory"/>
            <person name="Steindorff A."/>
            <person name="Hensen N."/>
            <person name="Bonometti L."/>
            <person name="Westerberg I."/>
            <person name="Brannstrom I.O."/>
            <person name="Guillou S."/>
            <person name="Cros-Aarteil S."/>
            <person name="Calhoun S."/>
            <person name="Haridas S."/>
            <person name="Kuo A."/>
            <person name="Mondo S."/>
            <person name="Pangilinan J."/>
            <person name="Riley R."/>
            <person name="Labutti K."/>
            <person name="Andreopoulos B."/>
            <person name="Lipzen A."/>
            <person name="Chen C."/>
            <person name="Yanf M."/>
            <person name="Daum C."/>
            <person name="Ng V."/>
            <person name="Clum A."/>
            <person name="Ohm R."/>
            <person name="Martin F."/>
            <person name="Silar P."/>
            <person name="Natvig D."/>
            <person name="Lalanne C."/>
            <person name="Gautier V."/>
            <person name="Ament-Velasquez S.L."/>
            <person name="Kruys A."/>
            <person name="Hutchinson M.I."/>
            <person name="Powell A.J."/>
            <person name="Barry K."/>
            <person name="Miller A.N."/>
            <person name="Grigoriev I.V."/>
            <person name="Debuchy R."/>
            <person name="Gladieux P."/>
            <person name="Thoren M.H."/>
            <person name="Johannesson H."/>
        </authorList>
    </citation>
    <scope>NUCLEOTIDE SEQUENCE</scope>
    <source>
        <strain evidence="2">CBS 141.50</strain>
    </source>
</reference>
<dbReference type="GeneID" id="87822082"/>
<evidence type="ECO:0000256" key="1">
    <source>
        <dbReference type="SAM" id="MobiDB-lite"/>
    </source>
</evidence>
<evidence type="ECO:0000313" key="2">
    <source>
        <dbReference type="EMBL" id="KAK4146952.1"/>
    </source>
</evidence>
<protein>
    <submittedName>
        <fullName evidence="2">Uncharacterized protein</fullName>
    </submittedName>
</protein>
<gene>
    <name evidence="2" type="ORF">C8A04DRAFT_9406</name>
</gene>
<dbReference type="Proteomes" id="UP001302676">
    <property type="component" value="Unassembled WGS sequence"/>
</dbReference>
<name>A0AAN6V901_9PEZI</name>
<sequence length="628" mass="72105">MTTYSLADNASVLSRYPIIDRTDLRHPEFYAAVENEQTRENRFLSAIVSRRRRSSDTRGSSQISVPQQKVRTPPNCGPNVMGGWSVLTRRVWRPSEFRFETLFEVPVIFVCPPSNTRGPIRNQPIYFVAGTPDSMEHTRALLPREEQRIQSTPESQVRTADNERASWVTLLSHLQLMERESQEWDQPLLLYRSGPQLAYPIGFGERTLAVAIQAKTRSWDTIPAHVKKPYATTAFCHLLEIAAMMGIYWKEFDRLKERYQAEGNGYILTGAHIPDLGLMFTLQISGKNRFQENRVIPVDEVKELCCGFVSTLFHDIKRGQRQVDLPNKDPKNLDFLQLGSRNEIAETMVLIGCNTDTTNYFRSNDAKHSHLFPVPFELLGMLGKTLHIWHSAFRMLPNPTPYAWDKNFFDLRQLVEEYLKNITDSDLDLSLVPGVHVLEHAAKKLVQTLHQDERAQNPGYSPPLLNTLHDILDSCDDVLKASDRNLVLIVIREHFQEVLKLINEVRMITNKDDDESAVSQQGEDFSKLTAASPELRQEVFMQLYFSKVLRHVRERAVVLYRLPQPSSTDSSRVQPEADLTDIRSQASAIWCTLVLRMMCWLLLHDFDKKDVQIPKSELFGSRLPVYIG</sequence>
<keyword evidence="3" id="KW-1185">Reference proteome</keyword>
<dbReference type="RefSeq" id="XP_062640323.1">
    <property type="nucleotide sequence ID" value="XM_062785469.1"/>
</dbReference>
<organism evidence="2 3">
    <name type="scientific">Dichotomopilus funicola</name>
    <dbReference type="NCBI Taxonomy" id="1934379"/>
    <lineage>
        <taxon>Eukaryota</taxon>
        <taxon>Fungi</taxon>
        <taxon>Dikarya</taxon>
        <taxon>Ascomycota</taxon>
        <taxon>Pezizomycotina</taxon>
        <taxon>Sordariomycetes</taxon>
        <taxon>Sordariomycetidae</taxon>
        <taxon>Sordariales</taxon>
        <taxon>Chaetomiaceae</taxon>
        <taxon>Dichotomopilus</taxon>
    </lineage>
</organism>
<dbReference type="EMBL" id="MU853558">
    <property type="protein sequence ID" value="KAK4146952.1"/>
    <property type="molecule type" value="Genomic_DNA"/>
</dbReference>